<evidence type="ECO:0000256" key="1">
    <source>
        <dbReference type="ARBA" id="ARBA00004370"/>
    </source>
</evidence>
<accession>A0A9P9FJR5</accession>
<proteinExistence type="predicted"/>
<reference evidence="6" key="1">
    <citation type="journal article" date="2021" name="Nat. Commun.">
        <title>Genetic determinants of endophytism in the Arabidopsis root mycobiome.</title>
        <authorList>
            <person name="Mesny F."/>
            <person name="Miyauchi S."/>
            <person name="Thiergart T."/>
            <person name="Pickel B."/>
            <person name="Atanasova L."/>
            <person name="Karlsson M."/>
            <person name="Huettel B."/>
            <person name="Barry K.W."/>
            <person name="Haridas S."/>
            <person name="Chen C."/>
            <person name="Bauer D."/>
            <person name="Andreopoulos W."/>
            <person name="Pangilinan J."/>
            <person name="LaButti K."/>
            <person name="Riley R."/>
            <person name="Lipzen A."/>
            <person name="Clum A."/>
            <person name="Drula E."/>
            <person name="Henrissat B."/>
            <person name="Kohler A."/>
            <person name="Grigoriev I.V."/>
            <person name="Martin F.M."/>
            <person name="Hacquard S."/>
        </authorList>
    </citation>
    <scope>NUCLEOTIDE SEQUENCE</scope>
    <source>
        <strain evidence="6">MPI-CAGE-AT-0021</strain>
    </source>
</reference>
<organism evidence="6 7">
    <name type="scientific">Dactylonectria estremocensis</name>
    <dbReference type="NCBI Taxonomy" id="1079267"/>
    <lineage>
        <taxon>Eukaryota</taxon>
        <taxon>Fungi</taxon>
        <taxon>Dikarya</taxon>
        <taxon>Ascomycota</taxon>
        <taxon>Pezizomycotina</taxon>
        <taxon>Sordariomycetes</taxon>
        <taxon>Hypocreomycetidae</taxon>
        <taxon>Hypocreales</taxon>
        <taxon>Nectriaceae</taxon>
        <taxon>Dactylonectria</taxon>
    </lineage>
</organism>
<evidence type="ECO:0000313" key="7">
    <source>
        <dbReference type="Proteomes" id="UP000717696"/>
    </source>
</evidence>
<keyword evidence="2 5" id="KW-0812">Transmembrane</keyword>
<comment type="subcellular location">
    <subcellularLocation>
        <location evidence="1">Membrane</location>
    </subcellularLocation>
</comment>
<evidence type="ECO:0000256" key="3">
    <source>
        <dbReference type="ARBA" id="ARBA00022989"/>
    </source>
</evidence>
<feature type="transmembrane region" description="Helical" evidence="5">
    <location>
        <begin position="51"/>
        <end position="75"/>
    </location>
</feature>
<keyword evidence="3 5" id="KW-1133">Transmembrane helix</keyword>
<dbReference type="AlphaFoldDB" id="A0A9P9FJR5"/>
<gene>
    <name evidence="6" type="ORF">B0J13DRAFT_537864</name>
</gene>
<protein>
    <submittedName>
        <fullName evidence="6">Uncharacterized protein</fullName>
    </submittedName>
</protein>
<sequence>MKPVISAFNAWSCTVLSVFAIVILSIIAILYRSGHEEFVGGKDDPEDGKAVAGTIFTAVIVYAGFFICCGIQGLLHARESRRGAIAL</sequence>
<comment type="caution">
    <text evidence="6">The sequence shown here is derived from an EMBL/GenBank/DDBJ whole genome shotgun (WGS) entry which is preliminary data.</text>
</comment>
<dbReference type="EMBL" id="JAGMUU010000001">
    <property type="protein sequence ID" value="KAH7163122.1"/>
    <property type="molecule type" value="Genomic_DNA"/>
</dbReference>
<dbReference type="Pfam" id="PF23489">
    <property type="entry name" value="V-ATPase_su_f"/>
    <property type="match status" value="1"/>
</dbReference>
<evidence type="ECO:0000256" key="5">
    <source>
        <dbReference type="SAM" id="Phobius"/>
    </source>
</evidence>
<evidence type="ECO:0000256" key="4">
    <source>
        <dbReference type="ARBA" id="ARBA00023136"/>
    </source>
</evidence>
<dbReference type="GO" id="GO:0016020">
    <property type="term" value="C:membrane"/>
    <property type="evidence" value="ECO:0007669"/>
    <property type="project" value="UniProtKB-SubCell"/>
</dbReference>
<dbReference type="OrthoDB" id="67317at2759"/>
<dbReference type="InterPro" id="IPR056552">
    <property type="entry name" value="Ribonucl_Kappa"/>
</dbReference>
<feature type="transmembrane region" description="Helical" evidence="5">
    <location>
        <begin position="7"/>
        <end position="31"/>
    </location>
</feature>
<keyword evidence="7" id="KW-1185">Reference proteome</keyword>
<dbReference type="Proteomes" id="UP000717696">
    <property type="component" value="Unassembled WGS sequence"/>
</dbReference>
<evidence type="ECO:0000313" key="6">
    <source>
        <dbReference type="EMBL" id="KAH7163122.1"/>
    </source>
</evidence>
<name>A0A9P9FJR5_9HYPO</name>
<evidence type="ECO:0000256" key="2">
    <source>
        <dbReference type="ARBA" id="ARBA00022692"/>
    </source>
</evidence>
<keyword evidence="4 5" id="KW-0472">Membrane</keyword>